<keyword evidence="3" id="KW-1185">Reference proteome</keyword>
<proteinExistence type="predicted"/>
<comment type="caution">
    <text evidence="2">The sequence shown here is derived from an EMBL/GenBank/DDBJ whole genome shotgun (WGS) entry which is preliminary data.</text>
</comment>
<evidence type="ECO:0000313" key="2">
    <source>
        <dbReference type="EMBL" id="CAH1449645.1"/>
    </source>
</evidence>
<sequence>MHLPPQKFASKVLDTPIETEKDVNIFKQSTDPTPDQMDSLIAQLQSTAKKPPQAVPIISDSPSESDKIDSDTSLLPSPTEELILFSQGDLGPIVEPAQVFQDDPGLSMEQAQVVQKDAESLIVEPAQVQDNVQSLVFGEGFDFLTNEETFASGSSSAPSLPEHDAASVKLAKILSFQDSISQSKGKGISIGSGQGSDEDSHQIISELKQEIVSMRHESLEKDFLIGVSERVVRPAPYANLDTFLSSGPSSAQERRDKQARIEELKGKMLVIKHSDQNVSGDHPKMFLRETGKDFTDKL</sequence>
<organism evidence="2 3">
    <name type="scientific">Lactuca virosa</name>
    <dbReference type="NCBI Taxonomy" id="75947"/>
    <lineage>
        <taxon>Eukaryota</taxon>
        <taxon>Viridiplantae</taxon>
        <taxon>Streptophyta</taxon>
        <taxon>Embryophyta</taxon>
        <taxon>Tracheophyta</taxon>
        <taxon>Spermatophyta</taxon>
        <taxon>Magnoliopsida</taxon>
        <taxon>eudicotyledons</taxon>
        <taxon>Gunneridae</taxon>
        <taxon>Pentapetalae</taxon>
        <taxon>asterids</taxon>
        <taxon>campanulids</taxon>
        <taxon>Asterales</taxon>
        <taxon>Asteraceae</taxon>
        <taxon>Cichorioideae</taxon>
        <taxon>Cichorieae</taxon>
        <taxon>Lactucinae</taxon>
        <taxon>Lactuca</taxon>
    </lineage>
</organism>
<evidence type="ECO:0000256" key="1">
    <source>
        <dbReference type="SAM" id="MobiDB-lite"/>
    </source>
</evidence>
<dbReference type="EMBL" id="CAKMRJ010005634">
    <property type="protein sequence ID" value="CAH1449645.1"/>
    <property type="molecule type" value="Genomic_DNA"/>
</dbReference>
<feature type="region of interest" description="Disordered" evidence="1">
    <location>
        <begin position="274"/>
        <end position="298"/>
    </location>
</feature>
<evidence type="ECO:0000313" key="3">
    <source>
        <dbReference type="Proteomes" id="UP001157418"/>
    </source>
</evidence>
<gene>
    <name evidence="2" type="ORF">LVIROSA_LOCUS35119</name>
</gene>
<dbReference type="Proteomes" id="UP001157418">
    <property type="component" value="Unassembled WGS sequence"/>
</dbReference>
<feature type="region of interest" description="Disordered" evidence="1">
    <location>
        <begin position="180"/>
        <end position="203"/>
    </location>
</feature>
<feature type="compositionally biased region" description="Basic and acidic residues" evidence="1">
    <location>
        <begin position="281"/>
        <end position="298"/>
    </location>
</feature>
<dbReference type="AlphaFoldDB" id="A0AAU9PGU9"/>
<accession>A0AAU9PGU9</accession>
<protein>
    <submittedName>
        <fullName evidence="2">Uncharacterized protein</fullName>
    </submittedName>
</protein>
<feature type="region of interest" description="Disordered" evidence="1">
    <location>
        <begin position="45"/>
        <end position="75"/>
    </location>
</feature>
<reference evidence="2 3" key="1">
    <citation type="submission" date="2022-01" db="EMBL/GenBank/DDBJ databases">
        <authorList>
            <person name="Xiong W."/>
            <person name="Schranz E."/>
        </authorList>
    </citation>
    <scope>NUCLEOTIDE SEQUENCE [LARGE SCALE GENOMIC DNA]</scope>
</reference>
<name>A0AAU9PGU9_9ASTR</name>